<dbReference type="GO" id="GO:0004356">
    <property type="term" value="F:glutamine synthetase activity"/>
    <property type="evidence" value="ECO:0007669"/>
    <property type="project" value="InterPro"/>
</dbReference>
<dbReference type="Proteomes" id="UP000182888">
    <property type="component" value="Unassembled WGS sequence"/>
</dbReference>
<reference evidence="2" key="1">
    <citation type="submission" date="2014-08" db="EMBL/GenBank/DDBJ databases">
        <authorList>
            <person name="Edwards T."/>
        </authorList>
    </citation>
    <scope>NUCLEOTIDE SEQUENCE [LARGE SCALE GENOMIC DNA]</scope>
</reference>
<evidence type="ECO:0000313" key="2">
    <source>
        <dbReference type="Proteomes" id="UP000182888"/>
    </source>
</evidence>
<dbReference type="Gene3D" id="3.10.20.70">
    <property type="entry name" value="Glutamine synthetase, N-terminal domain"/>
    <property type="match status" value="1"/>
</dbReference>
<protein>
    <submittedName>
        <fullName evidence="1">Uncharacterized protein</fullName>
    </submittedName>
</protein>
<accession>A0A0K2VQC2</accession>
<sequence length="74" mass="8215">MHGFASLQAAEAFIATEGVEFVRFEQLDAHGIARSKTPPARHFGRFAREDLNFPLLPSALARLARSIRLPVDLI</sequence>
<dbReference type="GO" id="GO:0006542">
    <property type="term" value="P:glutamine biosynthetic process"/>
    <property type="evidence" value="ECO:0007669"/>
    <property type="project" value="InterPro"/>
</dbReference>
<gene>
    <name evidence="1" type="ORF">MPL1032_130116</name>
</gene>
<proteinExistence type="predicted"/>
<dbReference type="AlphaFoldDB" id="A0A0K2VQC2"/>
<dbReference type="SUPFAM" id="SSF54368">
    <property type="entry name" value="Glutamine synthetase, N-terminal domain"/>
    <property type="match status" value="1"/>
</dbReference>
<name>A0A0K2VQC2_MESPL</name>
<organism evidence="1 2">
    <name type="scientific">Mesorhizobium plurifarium</name>
    <dbReference type="NCBI Taxonomy" id="69974"/>
    <lineage>
        <taxon>Bacteria</taxon>
        <taxon>Pseudomonadati</taxon>
        <taxon>Pseudomonadota</taxon>
        <taxon>Alphaproteobacteria</taxon>
        <taxon>Hyphomicrobiales</taxon>
        <taxon>Phyllobacteriaceae</taxon>
        <taxon>Mesorhizobium</taxon>
    </lineage>
</organism>
<dbReference type="EMBL" id="CCND01000005">
    <property type="protein sequence ID" value="CDX51053.1"/>
    <property type="molecule type" value="Genomic_DNA"/>
</dbReference>
<evidence type="ECO:0000313" key="1">
    <source>
        <dbReference type="EMBL" id="CDX51053.1"/>
    </source>
</evidence>
<dbReference type="InterPro" id="IPR036651">
    <property type="entry name" value="Gln_synt_N_sf"/>
</dbReference>